<sequence length="322" mass="35277">MNNRIDNEDLRVFAAAARKASFAAAAEELGMSPAYISKRIGILEQMLGVRLFHRTTRRVVVSEDGERVYTHAMTILENLDSLLHEVAERRDVPRGLLRICSSFGFGRNVVAPVVARLVAAHPSLQVRFEVFDRLVDIVGEGFDLDIRVGDDIAPHLIARKLMSNHRILCASPAYLKQHGTPRRLQELAGHNCLAIKERDLPFGVWALRSSSGSGSGGAGEESVKVTGTLSSNHGEIALQWAVEGAGIVLRSRWDAQPHIDRGELVQILPHYTQSANVWAVYPQRLAGSAKVRVCVEFLERQLAISNSPSSIMPHVDGSGTGL</sequence>
<evidence type="ECO:0000256" key="3">
    <source>
        <dbReference type="ARBA" id="ARBA00023125"/>
    </source>
</evidence>
<keyword evidence="3" id="KW-0238">DNA-binding</keyword>
<dbReference type="PANTHER" id="PTHR30537">
    <property type="entry name" value="HTH-TYPE TRANSCRIPTIONAL REGULATOR"/>
    <property type="match status" value="1"/>
</dbReference>
<dbReference type="Pfam" id="PF03466">
    <property type="entry name" value="LysR_substrate"/>
    <property type="match status" value="1"/>
</dbReference>
<evidence type="ECO:0000313" key="7">
    <source>
        <dbReference type="Proteomes" id="UP000184339"/>
    </source>
</evidence>
<keyword evidence="7" id="KW-1185">Reference proteome</keyword>
<dbReference type="Proteomes" id="UP000184339">
    <property type="component" value="Unassembled WGS sequence"/>
</dbReference>
<dbReference type="PROSITE" id="PS50931">
    <property type="entry name" value="HTH_LYSR"/>
    <property type="match status" value="1"/>
</dbReference>
<dbReference type="InterPro" id="IPR005119">
    <property type="entry name" value="LysR_subst-bd"/>
</dbReference>
<feature type="domain" description="HTH lysR-type" evidence="5">
    <location>
        <begin position="5"/>
        <end position="62"/>
    </location>
</feature>
<dbReference type="GO" id="GO:0006351">
    <property type="term" value="P:DNA-templated transcription"/>
    <property type="evidence" value="ECO:0007669"/>
    <property type="project" value="TreeGrafter"/>
</dbReference>
<evidence type="ECO:0000259" key="5">
    <source>
        <dbReference type="PROSITE" id="PS50931"/>
    </source>
</evidence>
<name>A0A1M7LFQ1_9BURK</name>
<dbReference type="InterPro" id="IPR036390">
    <property type="entry name" value="WH_DNA-bd_sf"/>
</dbReference>
<evidence type="ECO:0000256" key="2">
    <source>
        <dbReference type="ARBA" id="ARBA00023015"/>
    </source>
</evidence>
<evidence type="ECO:0000256" key="1">
    <source>
        <dbReference type="ARBA" id="ARBA00009437"/>
    </source>
</evidence>
<proteinExistence type="inferred from homology"/>
<dbReference type="SUPFAM" id="SSF46785">
    <property type="entry name" value="Winged helix' DNA-binding domain"/>
    <property type="match status" value="1"/>
</dbReference>
<dbReference type="PANTHER" id="PTHR30537:SF5">
    <property type="entry name" value="HTH-TYPE TRANSCRIPTIONAL ACTIVATOR TTDR-RELATED"/>
    <property type="match status" value="1"/>
</dbReference>
<evidence type="ECO:0000313" key="6">
    <source>
        <dbReference type="EMBL" id="SHM76254.1"/>
    </source>
</evidence>
<keyword evidence="4" id="KW-0804">Transcription</keyword>
<organism evidence="6 7">
    <name type="scientific">Duganella sacchari</name>
    <dbReference type="NCBI Taxonomy" id="551987"/>
    <lineage>
        <taxon>Bacteria</taxon>
        <taxon>Pseudomonadati</taxon>
        <taxon>Pseudomonadota</taxon>
        <taxon>Betaproteobacteria</taxon>
        <taxon>Burkholderiales</taxon>
        <taxon>Oxalobacteraceae</taxon>
        <taxon>Telluria group</taxon>
        <taxon>Duganella</taxon>
    </lineage>
</organism>
<dbReference type="FunFam" id="1.10.10.10:FF:000001">
    <property type="entry name" value="LysR family transcriptional regulator"/>
    <property type="match status" value="1"/>
</dbReference>
<evidence type="ECO:0000256" key="4">
    <source>
        <dbReference type="ARBA" id="ARBA00023163"/>
    </source>
</evidence>
<dbReference type="InterPro" id="IPR058163">
    <property type="entry name" value="LysR-type_TF_proteobact-type"/>
</dbReference>
<dbReference type="FunFam" id="3.40.190.290:FF:000001">
    <property type="entry name" value="Transcriptional regulator, LysR family"/>
    <property type="match status" value="1"/>
</dbReference>
<gene>
    <name evidence="6" type="ORF">SAMN05192549_102438</name>
</gene>
<dbReference type="EMBL" id="FRCX01000002">
    <property type="protein sequence ID" value="SHM76254.1"/>
    <property type="molecule type" value="Genomic_DNA"/>
</dbReference>
<dbReference type="GO" id="GO:0043565">
    <property type="term" value="F:sequence-specific DNA binding"/>
    <property type="evidence" value="ECO:0007669"/>
    <property type="project" value="TreeGrafter"/>
</dbReference>
<accession>A0A1M7LFQ1</accession>
<keyword evidence="2" id="KW-0805">Transcription regulation</keyword>
<reference evidence="7" key="1">
    <citation type="submission" date="2016-11" db="EMBL/GenBank/DDBJ databases">
        <authorList>
            <person name="Varghese N."/>
            <person name="Submissions S."/>
        </authorList>
    </citation>
    <scope>NUCLEOTIDE SEQUENCE [LARGE SCALE GENOMIC DNA]</scope>
    <source>
        <strain evidence="7">Sac-22</strain>
    </source>
</reference>
<dbReference type="GO" id="GO:0003700">
    <property type="term" value="F:DNA-binding transcription factor activity"/>
    <property type="evidence" value="ECO:0007669"/>
    <property type="project" value="InterPro"/>
</dbReference>
<dbReference type="InterPro" id="IPR036388">
    <property type="entry name" value="WH-like_DNA-bd_sf"/>
</dbReference>
<dbReference type="Gene3D" id="3.40.190.290">
    <property type="match status" value="1"/>
</dbReference>
<dbReference type="AlphaFoldDB" id="A0A1M7LFQ1"/>
<dbReference type="InterPro" id="IPR000847">
    <property type="entry name" value="LysR_HTH_N"/>
</dbReference>
<comment type="similarity">
    <text evidence="1">Belongs to the LysR transcriptional regulatory family.</text>
</comment>
<dbReference type="Gene3D" id="1.10.10.10">
    <property type="entry name" value="Winged helix-like DNA-binding domain superfamily/Winged helix DNA-binding domain"/>
    <property type="match status" value="1"/>
</dbReference>
<dbReference type="RefSeq" id="WP_072782366.1">
    <property type="nucleotide sequence ID" value="NZ_FRCX01000002.1"/>
</dbReference>
<protein>
    <submittedName>
        <fullName evidence="6">Transcriptional regulator, LysR family</fullName>
    </submittedName>
</protein>
<dbReference type="STRING" id="551987.SAMN05192549_102438"/>
<dbReference type="Pfam" id="PF00126">
    <property type="entry name" value="HTH_1"/>
    <property type="match status" value="1"/>
</dbReference>
<dbReference type="SUPFAM" id="SSF53850">
    <property type="entry name" value="Periplasmic binding protein-like II"/>
    <property type="match status" value="1"/>
</dbReference>
<dbReference type="CDD" id="cd08479">
    <property type="entry name" value="PBP2_CrgA_like_9"/>
    <property type="match status" value="1"/>
</dbReference>